<dbReference type="EMBL" id="KY523104">
    <property type="protein sequence ID" value="QKU35014.1"/>
    <property type="molecule type" value="Genomic_DNA"/>
</dbReference>
<protein>
    <submittedName>
        <fullName evidence="1">Putative orfan</fullName>
    </submittedName>
</protein>
<dbReference type="RefSeq" id="YP_010781667.1">
    <property type="nucleotide sequence ID" value="NC_075039.1"/>
</dbReference>
<reference evidence="1" key="2">
    <citation type="journal article" date="2018" name="Nat. Commun.">
        <title>Tailed giant Tupanvirus possesses the most complete translational apparatus of the known virosphere.</title>
        <authorList>
            <person name="Abrahao J."/>
            <person name="Silva L."/>
            <person name="Silva L.S."/>
            <person name="Khalil J.Y.B."/>
            <person name="Rodrigues R."/>
            <person name="Arantes T."/>
            <person name="Assis F."/>
            <person name="Boratto P."/>
            <person name="Andrade M."/>
            <person name="Kroon E.G."/>
            <person name="Ribeiro B."/>
            <person name="Bergier I."/>
            <person name="Seligmann H."/>
            <person name="Ghigo E."/>
            <person name="Colson P."/>
            <person name="Levasseur A."/>
            <person name="Kroemer G."/>
            <person name="Raoult D."/>
            <person name="La Scola B."/>
        </authorList>
    </citation>
    <scope>NUCLEOTIDE SEQUENCE [LARGE SCALE GENOMIC DNA]</scope>
    <source>
        <strain evidence="1">Soda lake</strain>
    </source>
</reference>
<dbReference type="GeneID" id="80518431"/>
<name>A0A6N1NJH0_9VIRU</name>
<sequence>MFVKKNQVDTLYNITVNYLKSGGVDFIHSLCPEEIYYIEKYFPPITSIILECKLQRVQYLKQLKIAQRLKKLLNHIPRKFGHEDFRFDDNTFVEVIICKKECVSMKIFDIVYLLLDITSSMDHAFYEYEKKCNNETTKNLFITEGKTKHINNGFYMIYKSDNGNNIFNINIKNGNNKEYPMTSKFFYKNFYEHREIKSPYIVSIMVDTHTN</sequence>
<evidence type="ECO:0000313" key="1">
    <source>
        <dbReference type="EMBL" id="QKU35014.1"/>
    </source>
</evidence>
<dbReference type="KEGG" id="vg:80518431"/>
<organism evidence="1">
    <name type="scientific">Tupanvirus soda lake</name>
    <dbReference type="NCBI Taxonomy" id="2126985"/>
    <lineage>
        <taxon>Viruses</taxon>
        <taxon>Varidnaviria</taxon>
        <taxon>Bamfordvirae</taxon>
        <taxon>Nucleocytoviricota</taxon>
        <taxon>Megaviricetes</taxon>
        <taxon>Imitervirales</taxon>
        <taxon>Mimiviridae</taxon>
        <taxon>Megamimivirinae</taxon>
        <taxon>Tupanvirus</taxon>
        <taxon>Tupanvirus salinum</taxon>
    </lineage>
</organism>
<accession>A0A6N1NJH0</accession>
<proteinExistence type="predicted"/>
<reference evidence="1" key="1">
    <citation type="submission" date="2017-01" db="EMBL/GenBank/DDBJ databases">
        <authorList>
            <person name="Assis F.L."/>
            <person name="Abrahao J.S."/>
            <person name="Silva L."/>
            <person name="Khalil J.B."/>
            <person name="Rodrigues R."/>
            <person name="Silva L.S."/>
            <person name="Arantes T."/>
            <person name="Boratto P."/>
            <person name="Andrade M."/>
            <person name="Kroon E.G."/>
            <person name="Ribeiro B."/>
            <person name="Bergier I."/>
            <person name="Seligmann H."/>
            <person name="Ghigo E."/>
            <person name="Colson P."/>
            <person name="Levasseur A."/>
            <person name="Raoult D."/>
            <person name="Scola B.L."/>
        </authorList>
    </citation>
    <scope>NUCLEOTIDE SEQUENCE</scope>
    <source>
        <strain evidence="1">Soda lake</strain>
    </source>
</reference>